<dbReference type="PANTHER" id="PTHR31807:SF37">
    <property type="entry name" value="HAUS AUGMIN-LIKE COMPLEX SUBUNIT 8"/>
    <property type="match status" value="1"/>
</dbReference>
<evidence type="ECO:0000313" key="3">
    <source>
        <dbReference type="EMBL" id="KAJ9557919.1"/>
    </source>
</evidence>
<feature type="region of interest" description="Disordered" evidence="2">
    <location>
        <begin position="121"/>
        <end position="218"/>
    </location>
</feature>
<dbReference type="GO" id="GO:0008017">
    <property type="term" value="F:microtubule binding"/>
    <property type="evidence" value="ECO:0007669"/>
    <property type="project" value="TreeGrafter"/>
</dbReference>
<gene>
    <name evidence="3" type="ORF">OSB04_012533</name>
</gene>
<dbReference type="InterPro" id="IPR007573">
    <property type="entry name" value="QWRF"/>
</dbReference>
<dbReference type="GO" id="GO:0051225">
    <property type="term" value="P:spindle assembly"/>
    <property type="evidence" value="ECO:0007669"/>
    <property type="project" value="TreeGrafter"/>
</dbReference>
<dbReference type="AlphaFoldDB" id="A0AA38TD95"/>
<dbReference type="EMBL" id="JARYMX010000003">
    <property type="protein sequence ID" value="KAJ9557919.1"/>
    <property type="molecule type" value="Genomic_DNA"/>
</dbReference>
<dbReference type="GO" id="GO:0005737">
    <property type="term" value="C:cytoplasm"/>
    <property type="evidence" value="ECO:0007669"/>
    <property type="project" value="TreeGrafter"/>
</dbReference>
<feature type="compositionally biased region" description="Polar residues" evidence="2">
    <location>
        <begin position="234"/>
        <end position="247"/>
    </location>
</feature>
<evidence type="ECO:0000313" key="4">
    <source>
        <dbReference type="Proteomes" id="UP001172457"/>
    </source>
</evidence>
<feature type="compositionally biased region" description="Low complexity" evidence="2">
    <location>
        <begin position="141"/>
        <end position="157"/>
    </location>
</feature>
<feature type="region of interest" description="Disordered" evidence="2">
    <location>
        <begin position="1"/>
        <end position="92"/>
    </location>
</feature>
<dbReference type="GO" id="GO:0005880">
    <property type="term" value="C:nuclear microtubule"/>
    <property type="evidence" value="ECO:0007669"/>
    <property type="project" value="TreeGrafter"/>
</dbReference>
<accession>A0AA38TD95</accession>
<feature type="region of interest" description="Disordered" evidence="2">
    <location>
        <begin position="228"/>
        <end position="247"/>
    </location>
</feature>
<evidence type="ECO:0000256" key="2">
    <source>
        <dbReference type="SAM" id="MobiDB-lite"/>
    </source>
</evidence>
<feature type="compositionally biased region" description="Polar residues" evidence="2">
    <location>
        <begin position="42"/>
        <end position="72"/>
    </location>
</feature>
<feature type="compositionally biased region" description="Basic and acidic residues" evidence="2">
    <location>
        <begin position="163"/>
        <end position="186"/>
    </location>
</feature>
<dbReference type="PANTHER" id="PTHR31807">
    <property type="entry name" value="AUGMIN FAMILY MEMBER"/>
    <property type="match status" value="1"/>
</dbReference>
<proteinExistence type="inferred from homology"/>
<keyword evidence="4" id="KW-1185">Reference proteome</keyword>
<reference evidence="3" key="1">
    <citation type="submission" date="2023-03" db="EMBL/GenBank/DDBJ databases">
        <title>Chromosome-scale reference genome and RAD-based genetic map of yellow starthistle (Centaurea solstitialis) reveal putative structural variation and QTLs associated with invader traits.</title>
        <authorList>
            <person name="Reatini B."/>
            <person name="Cang F.A."/>
            <person name="Jiang Q."/>
            <person name="Mckibben M.T.W."/>
            <person name="Barker M.S."/>
            <person name="Rieseberg L.H."/>
            <person name="Dlugosch K.M."/>
        </authorList>
    </citation>
    <scope>NUCLEOTIDE SEQUENCE</scope>
    <source>
        <strain evidence="3">CAN-66</strain>
        <tissue evidence="3">Leaf</tissue>
    </source>
</reference>
<comment type="similarity">
    <text evidence="1">Belongs to the QWRF family.</text>
</comment>
<comment type="caution">
    <text evidence="3">The sequence shown here is derived from an EMBL/GenBank/DDBJ whole genome shotgun (WGS) entry which is preliminary data.</text>
</comment>
<organism evidence="3 4">
    <name type="scientific">Centaurea solstitialis</name>
    <name type="common">yellow star-thistle</name>
    <dbReference type="NCBI Taxonomy" id="347529"/>
    <lineage>
        <taxon>Eukaryota</taxon>
        <taxon>Viridiplantae</taxon>
        <taxon>Streptophyta</taxon>
        <taxon>Embryophyta</taxon>
        <taxon>Tracheophyta</taxon>
        <taxon>Spermatophyta</taxon>
        <taxon>Magnoliopsida</taxon>
        <taxon>eudicotyledons</taxon>
        <taxon>Gunneridae</taxon>
        <taxon>Pentapetalae</taxon>
        <taxon>asterids</taxon>
        <taxon>campanulids</taxon>
        <taxon>Asterales</taxon>
        <taxon>Asteraceae</taxon>
        <taxon>Carduoideae</taxon>
        <taxon>Cardueae</taxon>
        <taxon>Centaureinae</taxon>
        <taxon>Centaurea</taxon>
    </lineage>
</organism>
<name>A0AA38TD95_9ASTR</name>
<protein>
    <submittedName>
        <fullName evidence="3">Uncharacterized protein</fullName>
    </submittedName>
</protein>
<dbReference type="Pfam" id="PF04484">
    <property type="entry name" value="QWRF"/>
    <property type="match status" value="1"/>
</dbReference>
<sequence length="450" mass="49715">MGSNSNRLGVCETLETPRPPLRPAGKNNGTKCQSRTREVSSRYESPTTRRCPSPNTTRTDAITWTPVSNRSVSAERNRSGTPKSPSCPSAPFHDKSVGLELAARKATGSSMSVTFQSEAFSLSVSKREKPPRQALSDRILNSSSNGSQRQSSAASRSPLKGKNVIDRSENSKPTESLHGRLVDQHRWPSRKGSKVLNKSIDLSDKPMKTSRSVGASPLRRTLLPDYTSKPLEKYTSNPGRLPSSSADNRMEDAHYLRFLHNRQMQWRFVNARAESALKSWEATAEKYLSNVWRSTSELRDSVAAKRVDLNQLRLKLKLHAVVNQQMTQLDKWISIEREHNLSLSRAIEDLQSSTLRLPVTGGATVDIETVKSSLCSAIQVMQTMEPSLQSTLSVLEGLNQLVPELAGVAAQERALLDECEVLLVSAASLQVKEYSLCADLLQLKQALTPP</sequence>
<evidence type="ECO:0000256" key="1">
    <source>
        <dbReference type="ARBA" id="ARBA00010016"/>
    </source>
</evidence>
<dbReference type="Proteomes" id="UP001172457">
    <property type="component" value="Chromosome 3"/>
</dbReference>